<dbReference type="PROSITE" id="PS51782">
    <property type="entry name" value="LYSM"/>
    <property type="match status" value="1"/>
</dbReference>
<dbReference type="EMBL" id="JAYKXP010000029">
    <property type="protein sequence ID" value="KAK7043227.1"/>
    <property type="molecule type" value="Genomic_DNA"/>
</dbReference>
<dbReference type="InterPro" id="IPR045030">
    <property type="entry name" value="LYSM1-4"/>
</dbReference>
<feature type="compositionally biased region" description="Polar residues" evidence="1">
    <location>
        <begin position="35"/>
        <end position="60"/>
    </location>
</feature>
<dbReference type="Gene3D" id="3.10.350.10">
    <property type="entry name" value="LysM domain"/>
    <property type="match status" value="1"/>
</dbReference>
<dbReference type="PANTHER" id="PTHR20932">
    <property type="entry name" value="LYSM AND PUTATIVE PEPTIDOGLYCAN-BINDING DOMAIN-CONTAINING PROTEIN"/>
    <property type="match status" value="1"/>
</dbReference>
<evidence type="ECO:0000256" key="1">
    <source>
        <dbReference type="SAM" id="MobiDB-lite"/>
    </source>
</evidence>
<feature type="compositionally biased region" description="Low complexity" evidence="1">
    <location>
        <begin position="315"/>
        <end position="325"/>
    </location>
</feature>
<dbReference type="AlphaFoldDB" id="A0AAW0CWA1"/>
<feature type="compositionally biased region" description="Pro residues" evidence="1">
    <location>
        <begin position="212"/>
        <end position="221"/>
    </location>
</feature>
<protein>
    <recommendedName>
        <fullName evidence="2">LysM domain-containing protein</fullName>
    </recommendedName>
</protein>
<dbReference type="SUPFAM" id="SSF54106">
    <property type="entry name" value="LysM domain"/>
    <property type="match status" value="1"/>
</dbReference>
<name>A0AAW0CWA1_9AGAR</name>
<dbReference type="SMART" id="SM00257">
    <property type="entry name" value="LysM"/>
    <property type="match status" value="1"/>
</dbReference>
<reference evidence="3 4" key="1">
    <citation type="submission" date="2024-01" db="EMBL/GenBank/DDBJ databases">
        <title>A draft genome for a cacao thread blight-causing isolate of Paramarasmius palmivorus.</title>
        <authorList>
            <person name="Baruah I.K."/>
            <person name="Bukari Y."/>
            <person name="Amoako-Attah I."/>
            <person name="Meinhardt L.W."/>
            <person name="Bailey B.A."/>
            <person name="Cohen S.P."/>
        </authorList>
    </citation>
    <scope>NUCLEOTIDE SEQUENCE [LARGE SCALE GENOMIC DNA]</scope>
    <source>
        <strain evidence="3 4">GH-12</strain>
    </source>
</reference>
<dbReference type="CDD" id="cd00118">
    <property type="entry name" value="LysM"/>
    <property type="match status" value="1"/>
</dbReference>
<dbReference type="PANTHER" id="PTHR20932:SF8">
    <property type="entry name" value="LD22649P"/>
    <property type="match status" value="1"/>
</dbReference>
<feature type="compositionally biased region" description="Basic and acidic residues" evidence="1">
    <location>
        <begin position="282"/>
        <end position="291"/>
    </location>
</feature>
<dbReference type="InterPro" id="IPR018392">
    <property type="entry name" value="LysM"/>
</dbReference>
<organism evidence="3 4">
    <name type="scientific">Paramarasmius palmivorus</name>
    <dbReference type="NCBI Taxonomy" id="297713"/>
    <lineage>
        <taxon>Eukaryota</taxon>
        <taxon>Fungi</taxon>
        <taxon>Dikarya</taxon>
        <taxon>Basidiomycota</taxon>
        <taxon>Agaricomycotina</taxon>
        <taxon>Agaricomycetes</taxon>
        <taxon>Agaricomycetidae</taxon>
        <taxon>Agaricales</taxon>
        <taxon>Marasmiineae</taxon>
        <taxon>Marasmiaceae</taxon>
        <taxon>Paramarasmius</taxon>
    </lineage>
</organism>
<evidence type="ECO:0000313" key="4">
    <source>
        <dbReference type="Proteomes" id="UP001383192"/>
    </source>
</evidence>
<dbReference type="InterPro" id="IPR036779">
    <property type="entry name" value="LysM_dom_sf"/>
</dbReference>
<keyword evidence="4" id="KW-1185">Reference proteome</keyword>
<accession>A0AAW0CWA1</accession>
<sequence length="398" mass="43611">MPQGVEDPTFNPFDDELEALSSPVIPASHPIPNYNAGSKGNNKLTILTDPQSTSRAQESPSQHHHPLRSAGSLNGFQDVGVTRPHLNRALTGKLIDLGEESESENVEVVHETEEETVLVHQVAPKDSLAGVALKYGISLAELRRANHLWFSDSIHLRKELYIPLNKTSQSLSAPGGQQAPKSPVEATLPADKNSKYSTSTIRRIPAKQLSFFPPPTKPVPSPSDSQHSSIEVVDLPKSHHSRYASTPSASLNTFLTALPIAASTRDTIIARLSFDSPGSSYSDHEQSRQEDHELDDVPVGRSRHVRSFSQDALSEESPSVWPVESATPRLSPAKYAAEPSMRASSRPVRTVQLEPSPTMQMPVLRRVPSRSRTISHSEVSKKPRPKLIDIDFESLDDP</sequence>
<dbReference type="Proteomes" id="UP001383192">
    <property type="component" value="Unassembled WGS sequence"/>
</dbReference>
<feature type="region of interest" description="Disordered" evidence="1">
    <location>
        <begin position="275"/>
        <end position="398"/>
    </location>
</feature>
<dbReference type="Pfam" id="PF01476">
    <property type="entry name" value="LysM"/>
    <property type="match status" value="1"/>
</dbReference>
<gene>
    <name evidence="3" type="ORF">VNI00_008581</name>
</gene>
<evidence type="ECO:0000259" key="2">
    <source>
        <dbReference type="PROSITE" id="PS51782"/>
    </source>
</evidence>
<proteinExistence type="predicted"/>
<comment type="caution">
    <text evidence="3">The sequence shown here is derived from an EMBL/GenBank/DDBJ whole genome shotgun (WGS) entry which is preliminary data.</text>
</comment>
<feature type="region of interest" description="Disordered" evidence="1">
    <location>
        <begin position="170"/>
        <end position="230"/>
    </location>
</feature>
<evidence type="ECO:0000313" key="3">
    <source>
        <dbReference type="EMBL" id="KAK7043227.1"/>
    </source>
</evidence>
<feature type="compositionally biased region" description="Basic and acidic residues" evidence="1">
    <location>
        <begin position="378"/>
        <end position="389"/>
    </location>
</feature>
<feature type="domain" description="LysM" evidence="2">
    <location>
        <begin position="118"/>
        <end position="162"/>
    </location>
</feature>
<feature type="region of interest" description="Disordered" evidence="1">
    <location>
        <begin position="1"/>
        <end position="75"/>
    </location>
</feature>